<comment type="caution">
    <text evidence="1">The sequence shown here is derived from an EMBL/GenBank/DDBJ whole genome shotgun (WGS) entry which is preliminary data.</text>
</comment>
<evidence type="ECO:0000313" key="1">
    <source>
        <dbReference type="EMBL" id="CAG8653986.1"/>
    </source>
</evidence>
<sequence>MVLDISSKYIKSYLSNDNIVVPGISIIAIKFISSRTAFVGDCQIVVVVYQVVVQWPRVSDANA</sequence>
<dbReference type="EMBL" id="CAJVQB010005137">
    <property type="protein sequence ID" value="CAG8653986.1"/>
    <property type="molecule type" value="Genomic_DNA"/>
</dbReference>
<evidence type="ECO:0000313" key="2">
    <source>
        <dbReference type="Proteomes" id="UP000789901"/>
    </source>
</evidence>
<gene>
    <name evidence="1" type="ORF">GMARGA_LOCUS9507</name>
</gene>
<reference evidence="1 2" key="1">
    <citation type="submission" date="2021-06" db="EMBL/GenBank/DDBJ databases">
        <authorList>
            <person name="Kallberg Y."/>
            <person name="Tangrot J."/>
            <person name="Rosling A."/>
        </authorList>
    </citation>
    <scope>NUCLEOTIDE SEQUENCE [LARGE SCALE GENOMIC DNA]</scope>
    <source>
        <strain evidence="1 2">120-4 pot B 10/14</strain>
    </source>
</reference>
<dbReference type="Proteomes" id="UP000789901">
    <property type="component" value="Unassembled WGS sequence"/>
</dbReference>
<protein>
    <submittedName>
        <fullName evidence="1">42660_t:CDS:1</fullName>
    </submittedName>
</protein>
<organism evidence="1 2">
    <name type="scientific">Gigaspora margarita</name>
    <dbReference type="NCBI Taxonomy" id="4874"/>
    <lineage>
        <taxon>Eukaryota</taxon>
        <taxon>Fungi</taxon>
        <taxon>Fungi incertae sedis</taxon>
        <taxon>Mucoromycota</taxon>
        <taxon>Glomeromycotina</taxon>
        <taxon>Glomeromycetes</taxon>
        <taxon>Diversisporales</taxon>
        <taxon>Gigasporaceae</taxon>
        <taxon>Gigaspora</taxon>
    </lineage>
</organism>
<accession>A0ABN7US06</accession>
<keyword evidence="2" id="KW-1185">Reference proteome</keyword>
<proteinExistence type="predicted"/>
<name>A0ABN7US06_GIGMA</name>